<dbReference type="InterPro" id="IPR038063">
    <property type="entry name" value="Transpep_catalytic_dom"/>
</dbReference>
<feature type="active site" description="Proton donor/acceptor" evidence="7">
    <location>
        <position position="151"/>
    </location>
</feature>
<evidence type="ECO:0000259" key="8">
    <source>
        <dbReference type="PROSITE" id="PS52029"/>
    </source>
</evidence>
<protein>
    <submittedName>
        <fullName evidence="9">L,D-transpeptidase catalytic domain</fullName>
    </submittedName>
</protein>
<comment type="similarity">
    <text evidence="2">Belongs to the YkuD family.</text>
</comment>
<dbReference type="Gene3D" id="2.40.440.10">
    <property type="entry name" value="L,D-transpeptidase catalytic domain-like"/>
    <property type="match status" value="1"/>
</dbReference>
<evidence type="ECO:0000313" key="9">
    <source>
        <dbReference type="EMBL" id="SHE64040.1"/>
    </source>
</evidence>
<keyword evidence="6 7" id="KW-0961">Cell wall biogenesis/degradation</keyword>
<dbReference type="AlphaFoldDB" id="A0A1M4V540"/>
<dbReference type="InterPro" id="IPR050979">
    <property type="entry name" value="LD-transpeptidase"/>
</dbReference>
<dbReference type="GO" id="GO:0005576">
    <property type="term" value="C:extracellular region"/>
    <property type="evidence" value="ECO:0007669"/>
    <property type="project" value="TreeGrafter"/>
</dbReference>
<dbReference type="Proteomes" id="UP000184170">
    <property type="component" value="Unassembled WGS sequence"/>
</dbReference>
<evidence type="ECO:0000256" key="4">
    <source>
        <dbReference type="ARBA" id="ARBA00022960"/>
    </source>
</evidence>
<gene>
    <name evidence="9" type="ORF">SAMN04487965_0325</name>
</gene>
<dbReference type="PANTHER" id="PTHR30582">
    <property type="entry name" value="L,D-TRANSPEPTIDASE"/>
    <property type="match status" value="1"/>
</dbReference>
<dbReference type="GO" id="GO:0016740">
    <property type="term" value="F:transferase activity"/>
    <property type="evidence" value="ECO:0007669"/>
    <property type="project" value="UniProtKB-KW"/>
</dbReference>
<keyword evidence="4 7" id="KW-0133">Cell shape</keyword>
<organism evidence="9 10">
    <name type="scientific">Microbulbifer donghaiensis</name>
    <dbReference type="NCBI Taxonomy" id="494016"/>
    <lineage>
        <taxon>Bacteria</taxon>
        <taxon>Pseudomonadati</taxon>
        <taxon>Pseudomonadota</taxon>
        <taxon>Gammaproteobacteria</taxon>
        <taxon>Cellvibrionales</taxon>
        <taxon>Microbulbiferaceae</taxon>
        <taxon>Microbulbifer</taxon>
    </lineage>
</organism>
<evidence type="ECO:0000313" key="10">
    <source>
        <dbReference type="Proteomes" id="UP000184170"/>
    </source>
</evidence>
<comment type="pathway">
    <text evidence="1 7">Cell wall biogenesis; peptidoglycan biosynthesis.</text>
</comment>
<dbReference type="CDD" id="cd16913">
    <property type="entry name" value="YkuD_like"/>
    <property type="match status" value="1"/>
</dbReference>
<keyword evidence="5 7" id="KW-0573">Peptidoglycan synthesis</keyword>
<dbReference type="SUPFAM" id="SSF141523">
    <property type="entry name" value="L,D-transpeptidase catalytic domain-like"/>
    <property type="match status" value="1"/>
</dbReference>
<dbReference type="GO" id="GO:0071972">
    <property type="term" value="F:peptidoglycan L,D-transpeptidase activity"/>
    <property type="evidence" value="ECO:0007669"/>
    <property type="project" value="TreeGrafter"/>
</dbReference>
<evidence type="ECO:0000256" key="7">
    <source>
        <dbReference type="PROSITE-ProRule" id="PRU01373"/>
    </source>
</evidence>
<evidence type="ECO:0000256" key="2">
    <source>
        <dbReference type="ARBA" id="ARBA00005992"/>
    </source>
</evidence>
<evidence type="ECO:0000256" key="1">
    <source>
        <dbReference type="ARBA" id="ARBA00004752"/>
    </source>
</evidence>
<accession>A0A1M4V540</accession>
<proteinExistence type="inferred from homology"/>
<feature type="domain" description="L,D-TPase catalytic" evidence="8">
    <location>
        <begin position="51"/>
        <end position="189"/>
    </location>
</feature>
<evidence type="ECO:0000256" key="3">
    <source>
        <dbReference type="ARBA" id="ARBA00022679"/>
    </source>
</evidence>
<evidence type="ECO:0000256" key="6">
    <source>
        <dbReference type="ARBA" id="ARBA00023316"/>
    </source>
</evidence>
<dbReference type="InterPro" id="IPR005490">
    <property type="entry name" value="LD_TPept_cat_dom"/>
</dbReference>
<dbReference type="GO" id="GO:0071555">
    <property type="term" value="P:cell wall organization"/>
    <property type="evidence" value="ECO:0007669"/>
    <property type="project" value="UniProtKB-UniRule"/>
</dbReference>
<dbReference type="PANTHER" id="PTHR30582:SF2">
    <property type="entry name" value="L,D-TRANSPEPTIDASE YCIB-RELATED"/>
    <property type="match status" value="1"/>
</dbReference>
<name>A0A1M4V540_9GAMM</name>
<dbReference type="EMBL" id="FQVA01000001">
    <property type="protein sequence ID" value="SHE64040.1"/>
    <property type="molecule type" value="Genomic_DNA"/>
</dbReference>
<sequence length="190" mass="21150">MYSNRTSRLPLLHAFLAVILSALLGIPSAIAHPRGINWFDDVAAVNSSGSVSITINLSEQRAYFYKGGQLVGVSKVSSGKRGFSTRPGHFRILSKHPQHRSTIYGSYVDRRTGRVVKADVNTRKDRRPPGTYYRGAKMNNYLRFNGGIGMHASGHVPNYPASHGCVRMPPHMAQKFYRYARVGTPVRVTY</sequence>
<dbReference type="Pfam" id="PF03734">
    <property type="entry name" value="YkuD"/>
    <property type="match status" value="1"/>
</dbReference>
<feature type="active site" description="Nucleophile" evidence="7">
    <location>
        <position position="165"/>
    </location>
</feature>
<dbReference type="GO" id="GO:0018104">
    <property type="term" value="P:peptidoglycan-protein cross-linking"/>
    <property type="evidence" value="ECO:0007669"/>
    <property type="project" value="TreeGrafter"/>
</dbReference>
<dbReference type="PROSITE" id="PS52029">
    <property type="entry name" value="LD_TPASE"/>
    <property type="match status" value="1"/>
</dbReference>
<dbReference type="UniPathway" id="UPA00219"/>
<dbReference type="OrthoDB" id="463216at2"/>
<reference evidence="10" key="1">
    <citation type="submission" date="2016-11" db="EMBL/GenBank/DDBJ databases">
        <authorList>
            <person name="Varghese N."/>
            <person name="Submissions S."/>
        </authorList>
    </citation>
    <scope>NUCLEOTIDE SEQUENCE [LARGE SCALE GENOMIC DNA]</scope>
    <source>
        <strain evidence="10">CGMCC 1.7063</strain>
    </source>
</reference>
<dbReference type="GO" id="GO:0008360">
    <property type="term" value="P:regulation of cell shape"/>
    <property type="evidence" value="ECO:0007669"/>
    <property type="project" value="UniProtKB-UniRule"/>
</dbReference>
<keyword evidence="10" id="KW-1185">Reference proteome</keyword>
<evidence type="ECO:0000256" key="5">
    <source>
        <dbReference type="ARBA" id="ARBA00022984"/>
    </source>
</evidence>
<keyword evidence="3" id="KW-0808">Transferase</keyword>